<feature type="transmembrane region" description="Helical" evidence="3">
    <location>
        <begin position="69"/>
        <end position="90"/>
    </location>
</feature>
<dbReference type="EMBL" id="NPDZ01000002">
    <property type="protein sequence ID" value="PJZ74449.1"/>
    <property type="molecule type" value="Genomic_DNA"/>
</dbReference>
<feature type="domain" description="GGDEF" evidence="4">
    <location>
        <begin position="258"/>
        <end position="394"/>
    </location>
</feature>
<dbReference type="PANTHER" id="PTHR45138">
    <property type="entry name" value="REGULATORY COMPONENTS OF SENSORY TRANSDUCTION SYSTEM"/>
    <property type="match status" value="1"/>
</dbReference>
<evidence type="ECO:0000313" key="5">
    <source>
        <dbReference type="EMBL" id="PJZ69064.1"/>
    </source>
</evidence>
<organism evidence="6 8">
    <name type="scientific">Leptospira perolatii</name>
    <dbReference type="NCBI Taxonomy" id="2023191"/>
    <lineage>
        <taxon>Bacteria</taxon>
        <taxon>Pseudomonadati</taxon>
        <taxon>Spirochaetota</taxon>
        <taxon>Spirochaetia</taxon>
        <taxon>Leptospirales</taxon>
        <taxon>Leptospiraceae</taxon>
        <taxon>Leptospira</taxon>
    </lineage>
</organism>
<evidence type="ECO:0000259" key="4">
    <source>
        <dbReference type="PROSITE" id="PS50887"/>
    </source>
</evidence>
<dbReference type="SUPFAM" id="SSF55073">
    <property type="entry name" value="Nucleotide cyclase"/>
    <property type="match status" value="1"/>
</dbReference>
<dbReference type="NCBIfam" id="TIGR00254">
    <property type="entry name" value="GGDEF"/>
    <property type="match status" value="1"/>
</dbReference>
<feature type="transmembrane region" description="Helical" evidence="3">
    <location>
        <begin position="152"/>
        <end position="170"/>
    </location>
</feature>
<proteinExistence type="predicted"/>
<feature type="transmembrane region" description="Helical" evidence="3">
    <location>
        <begin position="126"/>
        <end position="145"/>
    </location>
</feature>
<evidence type="ECO:0000256" key="2">
    <source>
        <dbReference type="ARBA" id="ARBA00034247"/>
    </source>
</evidence>
<dbReference type="Pfam" id="PF00990">
    <property type="entry name" value="GGDEF"/>
    <property type="match status" value="1"/>
</dbReference>
<dbReference type="InterPro" id="IPR043128">
    <property type="entry name" value="Rev_trsase/Diguanyl_cyclase"/>
</dbReference>
<dbReference type="Proteomes" id="UP000231962">
    <property type="component" value="Unassembled WGS sequence"/>
</dbReference>
<evidence type="ECO:0000313" key="7">
    <source>
        <dbReference type="Proteomes" id="UP000231962"/>
    </source>
</evidence>
<feature type="transmembrane region" description="Helical" evidence="3">
    <location>
        <begin position="102"/>
        <end position="120"/>
    </location>
</feature>
<comment type="catalytic activity">
    <reaction evidence="2">
        <text>2 GTP = 3',3'-c-di-GMP + 2 diphosphate</text>
        <dbReference type="Rhea" id="RHEA:24898"/>
        <dbReference type="ChEBI" id="CHEBI:33019"/>
        <dbReference type="ChEBI" id="CHEBI:37565"/>
        <dbReference type="ChEBI" id="CHEBI:58805"/>
        <dbReference type="EC" id="2.7.7.65"/>
    </reaction>
</comment>
<dbReference type="Proteomes" id="UP000231990">
    <property type="component" value="Unassembled WGS sequence"/>
</dbReference>
<name>A0A2M9ZR54_9LEPT</name>
<sequence>MIQWLFGRDTALRYLSKQILFYRYPQDFLKRNFKEIRGSLFLHYSFCILISLASFLIPNTKAQSGDTQLFLHASRFTLVLLSLLFLKLTSRKKNWIPEKMEWFKVWTSSVLLISFIPYLYFDFSHYEIYLHQATAILLSMNLILWLTPTTSLVTNFVFSLTFFAVCFLPNSDRDALKEFPILFTYIFVGSFGNIIMNYWRMMDYRDKKKLSRVVSHLRWKNIQIQKVSSVDDLTGLYNRRYLIEQYDVFKKRAQRYKFNMALIILDLDHLKEINDQHGHIVGDEALHTLGAVMKSRVRATDICARIGGDEFCILLDSVEPKSFRSLCESLRKGIENQPLSVSKPNRPVKITASIGATILAPNEDFGFDDLYQSIDSALYRSKGEGRNKVTIIEATKHDPARRILTSWAEEVRIYK</sequence>
<evidence type="ECO:0000256" key="1">
    <source>
        <dbReference type="ARBA" id="ARBA00012528"/>
    </source>
</evidence>
<reference evidence="7 8" key="1">
    <citation type="submission" date="2017-07" db="EMBL/GenBank/DDBJ databases">
        <title>Leptospira spp. isolated from tropical soils.</title>
        <authorList>
            <person name="Thibeaux R."/>
            <person name="Iraola G."/>
            <person name="Ferres I."/>
            <person name="Bierque E."/>
            <person name="Girault D."/>
            <person name="Soupe-Gilbert M.-E."/>
            <person name="Picardeau M."/>
            <person name="Goarant C."/>
        </authorList>
    </citation>
    <scope>NUCLEOTIDE SEQUENCE [LARGE SCALE GENOMIC DNA]</scope>
    <source>
        <strain evidence="6 8">FH1-B-B1</strain>
        <strain evidence="5 7">FH1-B-C1</strain>
    </source>
</reference>
<dbReference type="GO" id="GO:0052621">
    <property type="term" value="F:diguanylate cyclase activity"/>
    <property type="evidence" value="ECO:0007669"/>
    <property type="project" value="UniProtKB-EC"/>
</dbReference>
<dbReference type="EC" id="2.7.7.65" evidence="1"/>
<keyword evidence="3" id="KW-0812">Transmembrane</keyword>
<feature type="transmembrane region" description="Helical" evidence="3">
    <location>
        <begin position="182"/>
        <end position="199"/>
    </location>
</feature>
<keyword evidence="3" id="KW-1133">Transmembrane helix</keyword>
<dbReference type="PANTHER" id="PTHR45138:SF9">
    <property type="entry name" value="DIGUANYLATE CYCLASE DGCM-RELATED"/>
    <property type="match status" value="1"/>
</dbReference>
<evidence type="ECO:0000313" key="8">
    <source>
        <dbReference type="Proteomes" id="UP000231990"/>
    </source>
</evidence>
<dbReference type="OrthoDB" id="9805474at2"/>
<dbReference type="EMBL" id="NPDY01000013">
    <property type="protein sequence ID" value="PJZ69064.1"/>
    <property type="molecule type" value="Genomic_DNA"/>
</dbReference>
<keyword evidence="7" id="KW-1185">Reference proteome</keyword>
<accession>A0A2M9ZR54</accession>
<keyword evidence="3" id="KW-0472">Membrane</keyword>
<dbReference type="AlphaFoldDB" id="A0A2M9ZR54"/>
<dbReference type="GO" id="GO:1902201">
    <property type="term" value="P:negative regulation of bacterial-type flagellum-dependent cell motility"/>
    <property type="evidence" value="ECO:0007669"/>
    <property type="project" value="TreeGrafter"/>
</dbReference>
<dbReference type="InterPro" id="IPR029787">
    <property type="entry name" value="Nucleotide_cyclase"/>
</dbReference>
<dbReference type="RefSeq" id="WP_100714570.1">
    <property type="nucleotide sequence ID" value="NZ_NPDY01000013.1"/>
</dbReference>
<dbReference type="InterPro" id="IPR050469">
    <property type="entry name" value="Diguanylate_Cyclase"/>
</dbReference>
<comment type="caution">
    <text evidence="6">The sequence shown here is derived from an EMBL/GenBank/DDBJ whole genome shotgun (WGS) entry which is preliminary data.</text>
</comment>
<feature type="transmembrane region" description="Helical" evidence="3">
    <location>
        <begin position="40"/>
        <end position="57"/>
    </location>
</feature>
<dbReference type="InterPro" id="IPR000160">
    <property type="entry name" value="GGDEF_dom"/>
</dbReference>
<dbReference type="FunFam" id="3.30.70.270:FF:000001">
    <property type="entry name" value="Diguanylate cyclase domain protein"/>
    <property type="match status" value="1"/>
</dbReference>
<evidence type="ECO:0000313" key="6">
    <source>
        <dbReference type="EMBL" id="PJZ74449.1"/>
    </source>
</evidence>
<dbReference type="GO" id="GO:0005886">
    <property type="term" value="C:plasma membrane"/>
    <property type="evidence" value="ECO:0007669"/>
    <property type="project" value="TreeGrafter"/>
</dbReference>
<dbReference type="SMART" id="SM00267">
    <property type="entry name" value="GGDEF"/>
    <property type="match status" value="1"/>
</dbReference>
<protein>
    <recommendedName>
        <fullName evidence="1">diguanylate cyclase</fullName>
        <ecNumber evidence="1">2.7.7.65</ecNumber>
    </recommendedName>
</protein>
<dbReference type="Gene3D" id="3.30.70.270">
    <property type="match status" value="1"/>
</dbReference>
<evidence type="ECO:0000256" key="3">
    <source>
        <dbReference type="SAM" id="Phobius"/>
    </source>
</evidence>
<gene>
    <name evidence="5" type="ORF">CH360_13195</name>
    <name evidence="6" type="ORF">CH373_04135</name>
</gene>
<dbReference type="GO" id="GO:0043709">
    <property type="term" value="P:cell adhesion involved in single-species biofilm formation"/>
    <property type="evidence" value="ECO:0007669"/>
    <property type="project" value="TreeGrafter"/>
</dbReference>
<dbReference type="CDD" id="cd01949">
    <property type="entry name" value="GGDEF"/>
    <property type="match status" value="1"/>
</dbReference>
<dbReference type="PROSITE" id="PS50887">
    <property type="entry name" value="GGDEF"/>
    <property type="match status" value="1"/>
</dbReference>